<gene>
    <name evidence="6" type="ORF">CLH62_03745</name>
</gene>
<keyword evidence="7" id="KW-1185">Reference proteome</keyword>
<dbReference type="AlphaFoldDB" id="A0A2G1VLF5"/>
<dbReference type="GO" id="GO:0097347">
    <property type="term" value="C:TAM protein secretion complex"/>
    <property type="evidence" value="ECO:0007669"/>
    <property type="project" value="TreeGrafter"/>
</dbReference>
<evidence type="ECO:0000313" key="7">
    <source>
        <dbReference type="Proteomes" id="UP000229044"/>
    </source>
</evidence>
<comment type="subcellular location">
    <subcellularLocation>
        <location evidence="1">Membrane</location>
        <topology evidence="1">Single-pass membrane protein</topology>
    </subcellularLocation>
</comment>
<dbReference type="InterPro" id="IPR007452">
    <property type="entry name" value="TamB_C"/>
</dbReference>
<dbReference type="PANTHER" id="PTHR36985">
    <property type="entry name" value="TRANSLOCATION AND ASSEMBLY MODULE SUBUNIT TAMB"/>
    <property type="match status" value="1"/>
</dbReference>
<evidence type="ECO:0000256" key="1">
    <source>
        <dbReference type="ARBA" id="ARBA00004167"/>
    </source>
</evidence>
<dbReference type="OrthoDB" id="5555605at2"/>
<feature type="domain" description="Translocation and assembly module TamB C-terminal" evidence="5">
    <location>
        <begin position="906"/>
        <end position="1228"/>
    </location>
</feature>
<name>A0A2G1VLF5_9GAMM</name>
<evidence type="ECO:0000256" key="4">
    <source>
        <dbReference type="ARBA" id="ARBA00023136"/>
    </source>
</evidence>
<accession>A0A2G1VLF5</accession>
<protein>
    <recommendedName>
        <fullName evidence="5">Translocation and assembly module TamB C-terminal domain-containing protein</fullName>
    </recommendedName>
</protein>
<sequence length="1228" mass="131691">MLLCLGLLVLLPLLVLAAVLLALRSETGTAWVIDQVPGLLVENDRGSLFGQWQADHLEWRGYGVEVVIQAPLVDWSPSCLFRKQLCVEMLQAQKLEVTQLPPAEKSGDSGGITLPGVDLPLALRVSGVRMGTFTFNGNKIWDRFELDAGGSGAAWNIDRLWYQLGDYTVSASGRIETRRDWPVDLELTASLPAPFGDEWTVDATLSGSVRNLMVNAQSGGYLDARLTGEVEPLDPALPARFKLTSDNFLAARALPETLILQDWSVEAQGSLQKGFRTRGQARLPGTAGPVKLLLEGLVTTQAAENVRIELATVKESGAGQDTVVATGKVNWTGGLNASADVRLRGFPWYTLVPGLEPPPVSLQSLDGTVAWQEGNYQAELTADVDSPQGKAEVSARVNGDLEKIEVTDLRVVTGAGSLAGNGSVNYSGSLSWQAVLQLQDFNPGFWVPLLEASLSGEVTTEGQLRQGAIPEMTAGWNLEGAWRSNPASLVGNLETSSGSWELSGLELAVGENSLEGSGTWGDRVRADLALAVNEPDAIFPGLAGTLKATLTAGGTPEDPTGELSATGRDLSWQDELVAGNLSLDASLESGLSLASRLEAGNIKAFGQELESINVEAIGTQGQHSVAINASHLEANLELEFEGGAGPDWQTWQGALSRGVIALPGQSQRWQLESPAALAYIDSGELTFGNHCWRWQQSTVCAEDQTLLPVPRIAYTIDRFPTVALAPLLPETLRWDARINGEIQFTSTDAGPDGRVFLDAGDGEFEVLVDGDWEPLAYNVFTTEINLKPQQADLAVRLSGPEVGQFELDMGLDPTSTERKVDGTFRLEGLDLALAGLFTGLEEIAGQVDGEGRLSGPLMKPAVNGEVYLTNGKVTDPRLPVPMEEIVASLEFTGYSAQLNGRIQSNSRSQTIIDGEFDWQQAPKGEITITGNRVPFNLEPYARLEIAPDLKIAFREGALKVSGEVGVPRGDIEIKGLPAQAVSVSEDEVIVGVEQEEPVVRSLDMDVTVVVGEDKVSFAALGVTGDLEGTLRITNNMDTRGTLQLVNGQYEAFGQELTLRRARLLFVGNLTQPYLDIEAVREVGTVVAGIRLSGPVESPNTEVFSNPDMPQTDALSYLILGRAPQSRGDEGQMSRAALSLGLTQANKVTGQIGEEFGIRQLTLEAEGAGEQTSVVASGYLTDDLSVRYGVGIFEPITTVALRYDLGKYFYLEAASGLAASLDIFYTRDF</sequence>
<evidence type="ECO:0000259" key="5">
    <source>
        <dbReference type="Pfam" id="PF04357"/>
    </source>
</evidence>
<dbReference type="EMBL" id="NTFI01000001">
    <property type="protein sequence ID" value="PHQ27554.1"/>
    <property type="molecule type" value="Genomic_DNA"/>
</dbReference>
<keyword evidence="4" id="KW-0472">Membrane</keyword>
<dbReference type="Proteomes" id="UP000229044">
    <property type="component" value="Unassembled WGS sequence"/>
</dbReference>
<evidence type="ECO:0000256" key="2">
    <source>
        <dbReference type="ARBA" id="ARBA00022692"/>
    </source>
</evidence>
<dbReference type="GO" id="GO:0009306">
    <property type="term" value="P:protein secretion"/>
    <property type="evidence" value="ECO:0007669"/>
    <property type="project" value="InterPro"/>
</dbReference>
<dbReference type="PANTHER" id="PTHR36985:SF1">
    <property type="entry name" value="TRANSLOCATION AND ASSEMBLY MODULE SUBUNIT TAMB"/>
    <property type="match status" value="1"/>
</dbReference>
<dbReference type="Pfam" id="PF04357">
    <property type="entry name" value="TamB"/>
    <property type="match status" value="1"/>
</dbReference>
<comment type="caution">
    <text evidence="6">The sequence shown here is derived from an EMBL/GenBank/DDBJ whole genome shotgun (WGS) entry which is preliminary data.</text>
</comment>
<dbReference type="GO" id="GO:0005886">
    <property type="term" value="C:plasma membrane"/>
    <property type="evidence" value="ECO:0007669"/>
    <property type="project" value="InterPro"/>
</dbReference>
<reference evidence="6 7" key="1">
    <citation type="submission" date="2017-09" db="EMBL/GenBank/DDBJ databases">
        <title>The draft genome sequences of Marinobacter guineae M3B.</title>
        <authorList>
            <person name="Cao J."/>
        </authorList>
    </citation>
    <scope>NUCLEOTIDE SEQUENCE [LARGE SCALE GENOMIC DNA]</scope>
    <source>
        <strain evidence="6 7">M3B</strain>
    </source>
</reference>
<evidence type="ECO:0000313" key="6">
    <source>
        <dbReference type="EMBL" id="PHQ27554.1"/>
    </source>
</evidence>
<keyword evidence="3" id="KW-1133">Transmembrane helix</keyword>
<proteinExistence type="predicted"/>
<keyword evidence="2" id="KW-0812">Transmembrane</keyword>
<organism evidence="6 7">
    <name type="scientific">Marinobacter guineae</name>
    <dbReference type="NCBI Taxonomy" id="432303"/>
    <lineage>
        <taxon>Bacteria</taxon>
        <taxon>Pseudomonadati</taxon>
        <taxon>Pseudomonadota</taxon>
        <taxon>Gammaproteobacteria</taxon>
        <taxon>Pseudomonadales</taxon>
        <taxon>Marinobacteraceae</taxon>
        <taxon>Marinobacter</taxon>
    </lineage>
</organism>
<evidence type="ECO:0000256" key="3">
    <source>
        <dbReference type="ARBA" id="ARBA00022989"/>
    </source>
</evidence>